<keyword evidence="1" id="KW-0472">Membrane</keyword>
<name>A0AAE9Z4Z6_9GAMM</name>
<feature type="transmembrane region" description="Helical" evidence="1">
    <location>
        <begin position="145"/>
        <end position="165"/>
    </location>
</feature>
<dbReference type="AlphaFoldDB" id="A0AAE9Z4Z6"/>
<feature type="transmembrane region" description="Helical" evidence="1">
    <location>
        <begin position="52"/>
        <end position="77"/>
    </location>
</feature>
<dbReference type="InterPro" id="IPR007498">
    <property type="entry name" value="PqiA-like"/>
</dbReference>
<accession>A0AAE9Z4Z6</accession>
<keyword evidence="1" id="KW-1133">Transmembrane helix</keyword>
<dbReference type="KEGG" id="tvd:SG34_028765"/>
<evidence type="ECO:0000256" key="1">
    <source>
        <dbReference type="SAM" id="Phobius"/>
    </source>
</evidence>
<dbReference type="RefSeq" id="WP_084724084.1">
    <property type="nucleotide sequence ID" value="NZ_CP059733.1"/>
</dbReference>
<reference evidence="2 3" key="2">
    <citation type="journal article" date="2022" name="Mar. Drugs">
        <title>Bioassay-Guided Fractionation Leads to the Detection of Cholic Acid Generated by the Rare Thalassomonas sp.</title>
        <authorList>
            <person name="Pheiffer F."/>
            <person name="Schneider Y.K."/>
            <person name="Hansen E.H."/>
            <person name="Andersen J.H."/>
            <person name="Isaksson J."/>
            <person name="Busche T."/>
            <person name="R C."/>
            <person name="Kalinowski J."/>
            <person name="Zyl L.V."/>
            <person name="Trindade M."/>
        </authorList>
    </citation>
    <scope>NUCLEOTIDE SEQUENCE [LARGE SCALE GENOMIC DNA]</scope>
    <source>
        <strain evidence="2 3">XOM25</strain>
    </source>
</reference>
<proteinExistence type="predicted"/>
<feature type="transmembrane region" description="Helical" evidence="1">
    <location>
        <begin position="171"/>
        <end position="194"/>
    </location>
</feature>
<evidence type="ECO:0000313" key="2">
    <source>
        <dbReference type="EMBL" id="WDE05237.1"/>
    </source>
</evidence>
<gene>
    <name evidence="2" type="ORF">SG34_028765</name>
</gene>
<reference evidence="2 3" key="1">
    <citation type="journal article" date="2015" name="Genome Announc.">
        <title>Draft Genome Sequences of Marine Isolates of Thalassomonas viridans and Thalassomonas actiniarum.</title>
        <authorList>
            <person name="Olonade I."/>
            <person name="van Zyl L.J."/>
            <person name="Trindade M."/>
        </authorList>
    </citation>
    <scope>NUCLEOTIDE SEQUENCE [LARGE SCALE GENOMIC DNA]</scope>
    <source>
        <strain evidence="2 3">XOM25</strain>
    </source>
</reference>
<dbReference type="EMBL" id="CP059733">
    <property type="protein sequence ID" value="WDE05237.1"/>
    <property type="molecule type" value="Genomic_DNA"/>
</dbReference>
<sequence>MSASPSKYDHMIACPQCDGLSPKPRLKEGQKAVCKRCGGKVMERKRDPIRRTLAIALAGLLLLIPAMILPLIGVSAVGLFNQASLFDCIAILIANGYYLIAVSVFIVTIAVPVIRLLAAIYISWCIQVKRISPALVHFFRSYHQLDSWTMLHVFLLGIMVSMYKLVALAELSVGLGLVAFILLLVCSTLVSVTLDKHYIWEQLEAGCEG</sequence>
<evidence type="ECO:0000313" key="3">
    <source>
        <dbReference type="Proteomes" id="UP000032352"/>
    </source>
</evidence>
<dbReference type="Proteomes" id="UP000032352">
    <property type="component" value="Chromosome"/>
</dbReference>
<keyword evidence="3" id="KW-1185">Reference proteome</keyword>
<dbReference type="Pfam" id="PF04403">
    <property type="entry name" value="PqiA"/>
    <property type="match status" value="1"/>
</dbReference>
<feature type="transmembrane region" description="Helical" evidence="1">
    <location>
        <begin position="97"/>
        <end position="124"/>
    </location>
</feature>
<organism evidence="2 3">
    <name type="scientific">Thalassomonas viridans</name>
    <dbReference type="NCBI Taxonomy" id="137584"/>
    <lineage>
        <taxon>Bacteria</taxon>
        <taxon>Pseudomonadati</taxon>
        <taxon>Pseudomonadota</taxon>
        <taxon>Gammaproteobacteria</taxon>
        <taxon>Alteromonadales</taxon>
        <taxon>Colwelliaceae</taxon>
        <taxon>Thalassomonas</taxon>
    </lineage>
</organism>
<protein>
    <submittedName>
        <fullName evidence="2">Paraquat-inducible protein A</fullName>
    </submittedName>
</protein>
<keyword evidence="1" id="KW-0812">Transmembrane</keyword>